<dbReference type="NCBIfam" id="NF033751">
    <property type="entry name" value="pallilysin_like"/>
    <property type="match status" value="1"/>
</dbReference>
<dbReference type="Pfam" id="PF18663">
    <property type="entry name" value="Pallilysin"/>
    <property type="match status" value="1"/>
</dbReference>
<evidence type="ECO:0000313" key="3">
    <source>
        <dbReference type="Proteomes" id="UP000823638"/>
    </source>
</evidence>
<organism evidence="2 3">
    <name type="scientific">Candidatus Gallitreponema excrementavium</name>
    <dbReference type="NCBI Taxonomy" id="2840840"/>
    <lineage>
        <taxon>Bacteria</taxon>
        <taxon>Pseudomonadati</taxon>
        <taxon>Spirochaetota</taxon>
        <taxon>Spirochaetia</taxon>
        <taxon>Spirochaetales</taxon>
        <taxon>Candidatus Gallitreponema</taxon>
    </lineage>
</organism>
<accession>A0A9D9N1Q6</accession>
<dbReference type="AlphaFoldDB" id="A0A9D9N1Q6"/>
<reference evidence="2" key="2">
    <citation type="journal article" date="2021" name="PeerJ">
        <title>Extensive microbial diversity within the chicken gut microbiome revealed by metagenomics and culture.</title>
        <authorList>
            <person name="Gilroy R."/>
            <person name="Ravi A."/>
            <person name="Getino M."/>
            <person name="Pursley I."/>
            <person name="Horton D.L."/>
            <person name="Alikhan N.F."/>
            <person name="Baker D."/>
            <person name="Gharbi K."/>
            <person name="Hall N."/>
            <person name="Watson M."/>
            <person name="Adriaenssens E.M."/>
            <person name="Foster-Nyarko E."/>
            <person name="Jarju S."/>
            <person name="Secka A."/>
            <person name="Antonio M."/>
            <person name="Oren A."/>
            <person name="Chaudhuri R.R."/>
            <person name="La Ragione R."/>
            <person name="Hildebrand F."/>
            <person name="Pallen M.J."/>
        </authorList>
    </citation>
    <scope>NUCLEOTIDE SEQUENCE</scope>
    <source>
        <strain evidence="2">10532</strain>
    </source>
</reference>
<name>A0A9D9N1Q6_9SPIR</name>
<dbReference type="EMBL" id="JADIMM010000031">
    <property type="protein sequence ID" value="MBO8457114.1"/>
    <property type="molecule type" value="Genomic_DNA"/>
</dbReference>
<proteinExistence type="predicted"/>
<gene>
    <name evidence="2" type="ORF">IAA81_02660</name>
</gene>
<dbReference type="InterPro" id="IPR041037">
    <property type="entry name" value="Pallilysin"/>
</dbReference>
<comment type="caution">
    <text evidence="2">The sequence shown here is derived from an EMBL/GenBank/DDBJ whole genome shotgun (WGS) entry which is preliminary data.</text>
</comment>
<sequence length="502" mass="55863">MNRRFFLIATGIAVVLLGFAAFLMTRKAASVKIPEPKVIIPMAGIQDNDTGKTTSGTTQTAESLYEDNIPLLPEELLISTFYTDYNNDSADDLIAAVKIRNENQITLIPMLFSINTQTFLRQTPVKTGITQPQTMSINAKDVIGEHIVSIVCTGMDQSNNQIMILLLPKTGETTTELSVIGDFKTDGSITINERERSEAYNLNQTNGISFSIVVQSSDPENPETLDQIQKTYTWNKDTGTYELSSEIKIPGKKIEAQYLQKLQSGSVADFEKFLNGLWYKVNTTNNSPTQYLLFDNNEKEIIFFDDNEEVYDWNNSSSIRYGLYISSNNKSITTLRRFITTRLTGIDEISIKLQEDVKLKIAVESDWNGTYRKITSGESSSGLLQKGTSASELLSPVLNSGNIWISNQGYSLELKKDSFSMETPEGIITGNLTLVTTGQHPVIQMRSSSGRDFTFFFIVHTVPATEGTPERKSLELIPARITAQGVEGAGGQRQFFSLNKKE</sequence>
<dbReference type="Proteomes" id="UP000823638">
    <property type="component" value="Unassembled WGS sequence"/>
</dbReference>
<reference evidence="2" key="1">
    <citation type="submission" date="2020-10" db="EMBL/GenBank/DDBJ databases">
        <authorList>
            <person name="Gilroy R."/>
        </authorList>
    </citation>
    <scope>NUCLEOTIDE SEQUENCE</scope>
    <source>
        <strain evidence="2">10532</strain>
    </source>
</reference>
<feature type="domain" description="Pallilysin beta barrel" evidence="1">
    <location>
        <begin position="257"/>
        <end position="373"/>
    </location>
</feature>
<protein>
    <submittedName>
        <fullName evidence="2">Pallilysin-related adhesin</fullName>
    </submittedName>
</protein>
<evidence type="ECO:0000259" key="1">
    <source>
        <dbReference type="Pfam" id="PF18663"/>
    </source>
</evidence>
<evidence type="ECO:0000313" key="2">
    <source>
        <dbReference type="EMBL" id="MBO8457114.1"/>
    </source>
</evidence>